<protein>
    <recommendedName>
        <fullName evidence="8">C2H2-type domain-containing protein</fullName>
    </recommendedName>
</protein>
<feature type="domain" description="C2H2-type" evidence="8">
    <location>
        <begin position="89"/>
        <end position="117"/>
    </location>
</feature>
<feature type="domain" description="C2H2-type" evidence="8">
    <location>
        <begin position="27"/>
        <end position="51"/>
    </location>
</feature>
<dbReference type="InterPro" id="IPR013087">
    <property type="entry name" value="Znf_C2H2_type"/>
</dbReference>
<evidence type="ECO:0000256" key="2">
    <source>
        <dbReference type="ARBA" id="ARBA00022723"/>
    </source>
</evidence>
<feature type="domain" description="C2H2-type" evidence="8">
    <location>
        <begin position="119"/>
        <end position="146"/>
    </location>
</feature>
<evidence type="ECO:0000256" key="7">
    <source>
        <dbReference type="PROSITE-ProRule" id="PRU00042"/>
    </source>
</evidence>
<dbReference type="SUPFAM" id="SSF57667">
    <property type="entry name" value="beta-beta-alpha zinc fingers"/>
    <property type="match status" value="1"/>
</dbReference>
<evidence type="ECO:0000259" key="8">
    <source>
        <dbReference type="PROSITE" id="PS50157"/>
    </source>
</evidence>
<evidence type="ECO:0000313" key="10">
    <source>
        <dbReference type="Proteomes" id="UP001431783"/>
    </source>
</evidence>
<dbReference type="Pfam" id="PF00096">
    <property type="entry name" value="zf-C2H2"/>
    <property type="match status" value="3"/>
</dbReference>
<comment type="caution">
    <text evidence="9">The sequence shown here is derived from an EMBL/GenBank/DDBJ whole genome shotgun (WGS) entry which is preliminary data.</text>
</comment>
<keyword evidence="5" id="KW-0862">Zinc</keyword>
<dbReference type="GO" id="GO:0008270">
    <property type="term" value="F:zinc ion binding"/>
    <property type="evidence" value="ECO:0007669"/>
    <property type="project" value="UniProtKB-KW"/>
</dbReference>
<proteinExistence type="predicted"/>
<evidence type="ECO:0000256" key="3">
    <source>
        <dbReference type="ARBA" id="ARBA00022737"/>
    </source>
</evidence>
<dbReference type="EMBL" id="JARQZJ010000143">
    <property type="protein sequence ID" value="KAK9893029.1"/>
    <property type="molecule type" value="Genomic_DNA"/>
</dbReference>
<comment type="subcellular location">
    <subcellularLocation>
        <location evidence="1">Nucleus</location>
    </subcellularLocation>
</comment>
<dbReference type="Proteomes" id="UP001431783">
    <property type="component" value="Unassembled WGS sequence"/>
</dbReference>
<dbReference type="PROSITE" id="PS50157">
    <property type="entry name" value="ZINC_FINGER_C2H2_2"/>
    <property type="match status" value="4"/>
</dbReference>
<dbReference type="PANTHER" id="PTHR24394:SF44">
    <property type="entry name" value="ZINC FINGER PROTEIN 271-LIKE"/>
    <property type="match status" value="1"/>
</dbReference>
<evidence type="ECO:0000313" key="9">
    <source>
        <dbReference type="EMBL" id="KAK9893029.1"/>
    </source>
</evidence>
<evidence type="ECO:0000256" key="1">
    <source>
        <dbReference type="ARBA" id="ARBA00004123"/>
    </source>
</evidence>
<keyword evidence="6" id="KW-0539">Nucleus</keyword>
<dbReference type="GO" id="GO:0000981">
    <property type="term" value="F:DNA-binding transcription factor activity, RNA polymerase II-specific"/>
    <property type="evidence" value="ECO:0007669"/>
    <property type="project" value="TreeGrafter"/>
</dbReference>
<name>A0AAW1VCA8_9CUCU</name>
<dbReference type="Gene3D" id="3.30.160.60">
    <property type="entry name" value="Classic Zinc Finger"/>
    <property type="match status" value="3"/>
</dbReference>
<evidence type="ECO:0000256" key="6">
    <source>
        <dbReference type="ARBA" id="ARBA00023242"/>
    </source>
</evidence>
<dbReference type="PROSITE" id="PS00028">
    <property type="entry name" value="ZINC_FINGER_C2H2_1"/>
    <property type="match status" value="2"/>
</dbReference>
<dbReference type="InterPro" id="IPR036236">
    <property type="entry name" value="Znf_C2H2_sf"/>
</dbReference>
<reference evidence="9 10" key="1">
    <citation type="submission" date="2023-03" db="EMBL/GenBank/DDBJ databases">
        <title>Genome insight into feeding habits of ladybird beetles.</title>
        <authorList>
            <person name="Li H.-S."/>
            <person name="Huang Y.-H."/>
            <person name="Pang H."/>
        </authorList>
    </citation>
    <scope>NUCLEOTIDE SEQUENCE [LARGE SCALE GENOMIC DNA]</scope>
    <source>
        <strain evidence="9">SYSU_2023b</strain>
        <tissue evidence="9">Whole body</tissue>
    </source>
</reference>
<feature type="domain" description="C2H2-type" evidence="8">
    <location>
        <begin position="60"/>
        <end position="88"/>
    </location>
</feature>
<dbReference type="SMART" id="SM00355">
    <property type="entry name" value="ZnF_C2H2"/>
    <property type="match status" value="4"/>
</dbReference>
<keyword evidence="2" id="KW-0479">Metal-binding</keyword>
<gene>
    <name evidence="9" type="ORF">WA026_023243</name>
</gene>
<keyword evidence="3" id="KW-0677">Repeat</keyword>
<evidence type="ECO:0000256" key="5">
    <source>
        <dbReference type="ARBA" id="ARBA00022833"/>
    </source>
</evidence>
<evidence type="ECO:0000256" key="4">
    <source>
        <dbReference type="ARBA" id="ARBA00022771"/>
    </source>
</evidence>
<keyword evidence="4 7" id="KW-0863">Zinc-finger</keyword>
<sequence length="182" mass="21962">MAHLGFFSRSSSSIRNEVLKNVKFIDNTCPVCAKRFKRKDHVQRHFLELHAYKVVTEMGYNCPNCRKLFKRKYLMDHHKKHCNGSDRRFFCPKCAKQFTRKDHLTRHKLEQHTGVVTKHACEFCGRYFKRRYHLSRHMQKCTLKKESCNSNLSNDEDIPINWKEDDMRYNFLVPEMNLFQEI</sequence>
<accession>A0AAW1VCA8</accession>
<dbReference type="AlphaFoldDB" id="A0AAW1VCA8"/>
<keyword evidence="10" id="KW-1185">Reference proteome</keyword>
<dbReference type="GO" id="GO:0005634">
    <property type="term" value="C:nucleus"/>
    <property type="evidence" value="ECO:0007669"/>
    <property type="project" value="UniProtKB-SubCell"/>
</dbReference>
<dbReference type="PANTHER" id="PTHR24394">
    <property type="entry name" value="ZINC FINGER PROTEIN"/>
    <property type="match status" value="1"/>
</dbReference>
<organism evidence="9 10">
    <name type="scientific">Henosepilachna vigintioctopunctata</name>
    <dbReference type="NCBI Taxonomy" id="420089"/>
    <lineage>
        <taxon>Eukaryota</taxon>
        <taxon>Metazoa</taxon>
        <taxon>Ecdysozoa</taxon>
        <taxon>Arthropoda</taxon>
        <taxon>Hexapoda</taxon>
        <taxon>Insecta</taxon>
        <taxon>Pterygota</taxon>
        <taxon>Neoptera</taxon>
        <taxon>Endopterygota</taxon>
        <taxon>Coleoptera</taxon>
        <taxon>Polyphaga</taxon>
        <taxon>Cucujiformia</taxon>
        <taxon>Coccinelloidea</taxon>
        <taxon>Coccinellidae</taxon>
        <taxon>Epilachninae</taxon>
        <taxon>Epilachnini</taxon>
        <taxon>Henosepilachna</taxon>
    </lineage>
</organism>